<dbReference type="OrthoDB" id="9775333at2"/>
<dbReference type="NCBIfam" id="TIGR03353">
    <property type="entry name" value="VI_chp_4"/>
    <property type="match status" value="1"/>
</dbReference>
<protein>
    <submittedName>
        <fullName evidence="1">Type VI secretion system protein ImpJ</fullName>
    </submittedName>
</protein>
<accession>A0A370Q733</accession>
<dbReference type="InterPro" id="IPR010263">
    <property type="entry name" value="T6SS_TssK"/>
</dbReference>
<sequence length="448" mass="50764">MKDAHKVVWTEGMFLRPHHFQQAENYLENYVRTWGQSFNGCFWGFLTLELDETLLRQGKVALTRASGIMPDGTPFCFNNARQAPAPLLIADNKAGENIVLALPTFREGREDVIFEEKTDTLARYIAYEREVDDLNAVTVGSAELQFGRLRLRLMPESELNAEWSALTLGNVVEKRNDGSLRLDPELIPPVLNCRTSPVLESFINDLLGMLRQRSQQMSQRLSQPGRGGSSEMADFMLLQLVNRYLGQVSHAQSLDHLHPERLYNDWLQFATELATFSARRTPEDRLPVYDHDNLALCFGKLMLILRQGLSVVLEENAIRLPLVERSHGLNVATVQDSRMMLDFGFVLAVRADVSPDVLMSHFPAQMKIAPVTRIRDLVQLQLPGIGLRTMSSAPRQIPYSAGYTYFELEKSGDLWKQLEKSSAFALHLAGEFPALDMELWAIRSNSER</sequence>
<dbReference type="EMBL" id="QRAP01000014">
    <property type="protein sequence ID" value="RDK84119.1"/>
    <property type="molecule type" value="Genomic_DNA"/>
</dbReference>
<evidence type="ECO:0000313" key="2">
    <source>
        <dbReference type="Proteomes" id="UP000254848"/>
    </source>
</evidence>
<name>A0A370Q733_9GAMM</name>
<reference evidence="1 2" key="1">
    <citation type="submission" date="2018-07" db="EMBL/GenBank/DDBJ databases">
        <title>Genomic Encyclopedia of Type Strains, Phase IV (KMG-IV): sequencing the most valuable type-strain genomes for metagenomic binning, comparative biology and taxonomic classification.</title>
        <authorList>
            <person name="Goeker M."/>
        </authorList>
    </citation>
    <scope>NUCLEOTIDE SEQUENCE [LARGE SCALE GENOMIC DNA]</scope>
    <source>
        <strain evidence="1 2">DSM 103736</strain>
    </source>
</reference>
<dbReference type="RefSeq" id="WP_115460351.1">
    <property type="nucleotide sequence ID" value="NZ_QRAP01000014.1"/>
</dbReference>
<comment type="caution">
    <text evidence="1">The sequence shown here is derived from an EMBL/GenBank/DDBJ whole genome shotgun (WGS) entry which is preliminary data.</text>
</comment>
<proteinExistence type="predicted"/>
<dbReference type="Proteomes" id="UP000254848">
    <property type="component" value="Unassembled WGS sequence"/>
</dbReference>
<dbReference type="PANTHER" id="PTHR35566:SF1">
    <property type="entry name" value="TYPE VI SECRETION SYSTEM BASEPLATE COMPONENT TSSK1"/>
    <property type="match status" value="1"/>
</dbReference>
<organism evidence="1 2">
    <name type="scientific">Enterobacillus tribolii</name>
    <dbReference type="NCBI Taxonomy" id="1487935"/>
    <lineage>
        <taxon>Bacteria</taxon>
        <taxon>Pseudomonadati</taxon>
        <taxon>Pseudomonadota</taxon>
        <taxon>Gammaproteobacteria</taxon>
        <taxon>Enterobacterales</taxon>
        <taxon>Hafniaceae</taxon>
        <taxon>Enterobacillus</taxon>
    </lineage>
</organism>
<dbReference type="AlphaFoldDB" id="A0A370Q733"/>
<dbReference type="Pfam" id="PF05936">
    <property type="entry name" value="T6SS_VasE"/>
    <property type="match status" value="1"/>
</dbReference>
<gene>
    <name evidence="1" type="ORF">C8D90_11438</name>
</gene>
<evidence type="ECO:0000313" key="1">
    <source>
        <dbReference type="EMBL" id="RDK84119.1"/>
    </source>
</evidence>
<keyword evidence="2" id="KW-1185">Reference proteome</keyword>
<dbReference type="PANTHER" id="PTHR35566">
    <property type="entry name" value="BLR3599 PROTEIN"/>
    <property type="match status" value="1"/>
</dbReference>